<dbReference type="Pfam" id="PF07969">
    <property type="entry name" value="Amidohydro_3"/>
    <property type="match status" value="1"/>
</dbReference>
<dbReference type="SUPFAM" id="SSF51556">
    <property type="entry name" value="Metallo-dependent hydrolases"/>
    <property type="match status" value="1"/>
</dbReference>
<comment type="caution">
    <text evidence="2">The sequence shown here is derived from an EMBL/GenBank/DDBJ whole genome shotgun (WGS) entry which is preliminary data.</text>
</comment>
<dbReference type="PANTHER" id="PTHR22642:SF21">
    <property type="entry name" value="PERIPLASMIC PROTEIN"/>
    <property type="match status" value="1"/>
</dbReference>
<dbReference type="Gene3D" id="2.30.40.10">
    <property type="entry name" value="Urease, subunit C, domain 1"/>
    <property type="match status" value="1"/>
</dbReference>
<accession>A0A6B0Y4A7</accession>
<dbReference type="EMBL" id="VXRY01000300">
    <property type="protein sequence ID" value="MXY33926.1"/>
    <property type="molecule type" value="Genomic_DNA"/>
</dbReference>
<feature type="domain" description="Amidohydrolase 3" evidence="1">
    <location>
        <begin position="4"/>
        <end position="164"/>
    </location>
</feature>
<proteinExistence type="predicted"/>
<dbReference type="AlphaFoldDB" id="A0A6B0Y4A7"/>
<evidence type="ECO:0000313" key="2">
    <source>
        <dbReference type="EMBL" id="MXY33926.1"/>
    </source>
</evidence>
<evidence type="ECO:0000259" key="1">
    <source>
        <dbReference type="Pfam" id="PF07969"/>
    </source>
</evidence>
<keyword evidence="2" id="KW-0378">Hydrolase</keyword>
<dbReference type="GO" id="GO:0016810">
    <property type="term" value="F:hydrolase activity, acting on carbon-nitrogen (but not peptide) bonds"/>
    <property type="evidence" value="ECO:0007669"/>
    <property type="project" value="InterPro"/>
</dbReference>
<sequence length="180" mass="19436">ADLHWSMDHCYGIDAETIGRAIDLGVGISSHSSPYLEGTLKPPGNPPFRMILDSGILVGGGSDGARISVMNPWVMFYYAVTGRNHAGELINPDQSVSREEVLQIWTKPQGWFCKEERNMGGIAVGKFGDLAVLSDDYFDDVAVSDDEIRKITSVMTIGGGRVVHNSGELGEHALESLPAC</sequence>
<reference evidence="2" key="1">
    <citation type="submission" date="2019-09" db="EMBL/GenBank/DDBJ databases">
        <title>Characterisation of the sponge microbiome using genome-centric metagenomics.</title>
        <authorList>
            <person name="Engelberts J.P."/>
            <person name="Robbins S.J."/>
            <person name="De Goeij J.M."/>
            <person name="Aranda M."/>
            <person name="Bell S.C."/>
            <person name="Webster N.S."/>
        </authorList>
    </citation>
    <scope>NUCLEOTIDE SEQUENCE</scope>
    <source>
        <strain evidence="2">SB0664_bin_43</strain>
    </source>
</reference>
<name>A0A6B0Y4A7_9RHOB</name>
<organism evidence="2">
    <name type="scientific">Boseongicola sp. SB0664_bin_43</name>
    <dbReference type="NCBI Taxonomy" id="2604844"/>
    <lineage>
        <taxon>Bacteria</taxon>
        <taxon>Pseudomonadati</taxon>
        <taxon>Pseudomonadota</taxon>
        <taxon>Alphaproteobacteria</taxon>
        <taxon>Rhodobacterales</taxon>
        <taxon>Paracoccaceae</taxon>
        <taxon>Boseongicola</taxon>
    </lineage>
</organism>
<dbReference type="InterPro" id="IPR013108">
    <property type="entry name" value="Amidohydro_3"/>
</dbReference>
<dbReference type="InterPro" id="IPR011059">
    <property type="entry name" value="Metal-dep_hydrolase_composite"/>
</dbReference>
<dbReference type="InterPro" id="IPR032466">
    <property type="entry name" value="Metal_Hydrolase"/>
</dbReference>
<protein>
    <submittedName>
        <fullName evidence="2">Amidohydrolase family protein</fullName>
    </submittedName>
</protein>
<gene>
    <name evidence="2" type="ORF">F4Y60_07515</name>
</gene>
<feature type="non-terminal residue" evidence="2">
    <location>
        <position position="1"/>
    </location>
</feature>
<dbReference type="Gene3D" id="3.20.20.140">
    <property type="entry name" value="Metal-dependent hydrolases"/>
    <property type="match status" value="1"/>
</dbReference>
<dbReference type="PANTHER" id="PTHR22642">
    <property type="entry name" value="IMIDAZOLONEPROPIONASE"/>
    <property type="match status" value="1"/>
</dbReference>